<dbReference type="RefSeq" id="WP_241448004.1">
    <property type="nucleotide sequence ID" value="NZ_JAKZHW010000002.1"/>
</dbReference>
<reference evidence="2 3" key="1">
    <citation type="submission" date="2022-03" db="EMBL/GenBank/DDBJ databases">
        <authorList>
            <person name="Jo J.-H."/>
            <person name="Im W.-T."/>
        </authorList>
    </citation>
    <scope>NUCLEOTIDE SEQUENCE [LARGE SCALE GENOMIC DNA]</scope>
    <source>
        <strain evidence="2 3">SM33</strain>
    </source>
</reference>
<evidence type="ECO:0000313" key="2">
    <source>
        <dbReference type="EMBL" id="MCH8617137.1"/>
    </source>
</evidence>
<dbReference type="Pfam" id="PF04230">
    <property type="entry name" value="PS_pyruv_trans"/>
    <property type="match status" value="1"/>
</dbReference>
<dbReference type="InterPro" id="IPR007345">
    <property type="entry name" value="Polysacch_pyruvyl_Trfase"/>
</dbReference>
<gene>
    <name evidence="2" type="ORF">LZ016_13650</name>
</gene>
<accession>A0ABS9VQB2</accession>
<protein>
    <submittedName>
        <fullName evidence="2">Polysaccharide pyruvyl transferase family protein</fullName>
    </submittedName>
</protein>
<dbReference type="GO" id="GO:0016740">
    <property type="term" value="F:transferase activity"/>
    <property type="evidence" value="ECO:0007669"/>
    <property type="project" value="UniProtKB-KW"/>
</dbReference>
<organism evidence="2 3">
    <name type="scientific">Sphingomonas telluris</name>
    <dbReference type="NCBI Taxonomy" id="2907998"/>
    <lineage>
        <taxon>Bacteria</taxon>
        <taxon>Pseudomonadati</taxon>
        <taxon>Pseudomonadota</taxon>
        <taxon>Alphaproteobacteria</taxon>
        <taxon>Sphingomonadales</taxon>
        <taxon>Sphingomonadaceae</taxon>
        <taxon>Sphingomonas</taxon>
    </lineage>
</organism>
<dbReference type="Proteomes" id="UP001203058">
    <property type="component" value="Unassembled WGS sequence"/>
</dbReference>
<keyword evidence="2" id="KW-0808">Transferase</keyword>
<dbReference type="EMBL" id="JAKZHW010000002">
    <property type="protein sequence ID" value="MCH8617137.1"/>
    <property type="molecule type" value="Genomic_DNA"/>
</dbReference>
<keyword evidence="3" id="KW-1185">Reference proteome</keyword>
<evidence type="ECO:0000259" key="1">
    <source>
        <dbReference type="Pfam" id="PF04230"/>
    </source>
</evidence>
<name>A0ABS9VQB2_9SPHN</name>
<sequence length="352" mass="39551">MNRVVTHFDKRPGAPKVGIGGFFGYGNYGDELFLEVFKEHLGAAFELEVLPDRLDSPYFSEPVEDRIADVQAVLVGGGDLVQPWSIDARYFHRVYLERPVFLAGLGVPIRAPGSAQVEKEHIVERYRNFFQSPSVRFINARDKQSADWISSKLDPRVEVIEAPDLVCGLTLPTVSRDAANPILGIVTRHRPGHEQDDDYTRLSELGAYAKSEGWRVRHIILGSGVVGERDVANAERLNIPGKEVFYSQGIWDMTRAIGECSTLASMKFHGSVVATMYGIPSMVLIPTSKNRNFMRRMGRDDLLSKFDAEDLVERFRPWPKPIDPEWVKRLRNGATGMLNQLRKSILAETVPA</sequence>
<comment type="caution">
    <text evidence="2">The sequence shown here is derived from an EMBL/GenBank/DDBJ whole genome shotgun (WGS) entry which is preliminary data.</text>
</comment>
<feature type="domain" description="Polysaccharide pyruvyl transferase" evidence="1">
    <location>
        <begin position="27"/>
        <end position="284"/>
    </location>
</feature>
<proteinExistence type="predicted"/>
<evidence type="ECO:0000313" key="3">
    <source>
        <dbReference type="Proteomes" id="UP001203058"/>
    </source>
</evidence>